<organism evidence="1 2">
    <name type="scientific">Aureispira anguillae</name>
    <dbReference type="NCBI Taxonomy" id="2864201"/>
    <lineage>
        <taxon>Bacteria</taxon>
        <taxon>Pseudomonadati</taxon>
        <taxon>Bacteroidota</taxon>
        <taxon>Saprospiria</taxon>
        <taxon>Saprospirales</taxon>
        <taxon>Saprospiraceae</taxon>
        <taxon>Aureispira</taxon>
    </lineage>
</organism>
<evidence type="ECO:0000313" key="2">
    <source>
        <dbReference type="Proteomes" id="UP001060919"/>
    </source>
</evidence>
<keyword evidence="2" id="KW-1185">Reference proteome</keyword>
<reference evidence="1" key="1">
    <citation type="submission" date="2022-09" db="EMBL/GenBank/DDBJ databases">
        <title>Aureispira anguillicida sp. nov., isolated from Leptocephalus of Japanese eel Anguilla japonica.</title>
        <authorList>
            <person name="Yuasa K."/>
            <person name="Mekata T."/>
            <person name="Ikunari K."/>
        </authorList>
    </citation>
    <scope>NUCLEOTIDE SEQUENCE</scope>
    <source>
        <strain evidence="1">EL160426</strain>
    </source>
</reference>
<accession>A0A915YEH5</accession>
<protein>
    <submittedName>
        <fullName evidence="1">Uncharacterized protein</fullName>
    </submittedName>
</protein>
<dbReference type="KEGG" id="aup:AsAng_0022350"/>
<name>A0A915YEH5_9BACT</name>
<gene>
    <name evidence="1" type="ORF">AsAng_0022350</name>
</gene>
<dbReference type="EMBL" id="AP026867">
    <property type="protein sequence ID" value="BDS11521.1"/>
    <property type="molecule type" value="Genomic_DNA"/>
</dbReference>
<proteinExistence type="predicted"/>
<dbReference type="Proteomes" id="UP001060919">
    <property type="component" value="Chromosome"/>
</dbReference>
<dbReference type="AlphaFoldDB" id="A0A915YEH5"/>
<sequence length="225" mass="26714">MKKFDQFLTEYQKTYREYENFNLKYIEDEEKGIVIDEEKNFTEYQKLQKNYTKAYEKFHNSFLQEIKNQNLSHEVEFSKILTKTINSKNWEHFYLIKDIAVPYNTYQSEQYIKIITWTISEILESSALSIEIENGKLEWSKGAMLEALINALNLKLNQDFISKAVGKILQVVDEDNIGNYHLLKKCISILSYINNKTARKYLKAKIQLSNDEEIITHIKKVLDKK</sequence>
<evidence type="ECO:0000313" key="1">
    <source>
        <dbReference type="EMBL" id="BDS11521.1"/>
    </source>
</evidence>
<dbReference type="RefSeq" id="WP_264792687.1">
    <property type="nucleotide sequence ID" value="NZ_AP026867.1"/>
</dbReference>